<comment type="caution">
    <text evidence="2">The sequence shown here is derived from an EMBL/GenBank/DDBJ whole genome shotgun (WGS) entry which is preliminary data.</text>
</comment>
<reference evidence="2 3" key="1">
    <citation type="submission" date="2020-09" db="EMBL/GenBank/DDBJ databases">
        <title>De no assembly of potato wild relative species, Solanum commersonii.</title>
        <authorList>
            <person name="Cho K."/>
        </authorList>
    </citation>
    <scope>NUCLEOTIDE SEQUENCE [LARGE SCALE GENOMIC DNA]</scope>
    <source>
        <strain evidence="2">LZ3.2</strain>
        <tissue evidence="2">Leaf</tissue>
    </source>
</reference>
<sequence>MKGAVGASLNSFTKQYYTAQWSKTKDVEGKHETTMKQKKGESPIANTKPPMCFQLVREGGRKTKTTRLMA</sequence>
<dbReference type="AlphaFoldDB" id="A0A9J5YI62"/>
<dbReference type="Proteomes" id="UP000824120">
    <property type="component" value="Chromosome 6"/>
</dbReference>
<dbReference type="EMBL" id="JACXVP010000006">
    <property type="protein sequence ID" value="KAG5599985.1"/>
    <property type="molecule type" value="Genomic_DNA"/>
</dbReference>
<keyword evidence="3" id="KW-1185">Reference proteome</keyword>
<evidence type="ECO:0000256" key="1">
    <source>
        <dbReference type="SAM" id="MobiDB-lite"/>
    </source>
</evidence>
<evidence type="ECO:0000313" key="3">
    <source>
        <dbReference type="Proteomes" id="UP000824120"/>
    </source>
</evidence>
<name>A0A9J5YI62_SOLCO</name>
<accession>A0A9J5YI62</accession>
<feature type="region of interest" description="Disordered" evidence="1">
    <location>
        <begin position="27"/>
        <end position="50"/>
    </location>
</feature>
<feature type="compositionally biased region" description="Basic and acidic residues" evidence="1">
    <location>
        <begin position="27"/>
        <end position="41"/>
    </location>
</feature>
<evidence type="ECO:0000313" key="2">
    <source>
        <dbReference type="EMBL" id="KAG5599985.1"/>
    </source>
</evidence>
<proteinExistence type="predicted"/>
<protein>
    <submittedName>
        <fullName evidence="2">Uncharacterized protein</fullName>
    </submittedName>
</protein>
<organism evidence="2 3">
    <name type="scientific">Solanum commersonii</name>
    <name type="common">Commerson's wild potato</name>
    <name type="synonym">Commerson's nightshade</name>
    <dbReference type="NCBI Taxonomy" id="4109"/>
    <lineage>
        <taxon>Eukaryota</taxon>
        <taxon>Viridiplantae</taxon>
        <taxon>Streptophyta</taxon>
        <taxon>Embryophyta</taxon>
        <taxon>Tracheophyta</taxon>
        <taxon>Spermatophyta</taxon>
        <taxon>Magnoliopsida</taxon>
        <taxon>eudicotyledons</taxon>
        <taxon>Gunneridae</taxon>
        <taxon>Pentapetalae</taxon>
        <taxon>asterids</taxon>
        <taxon>lamiids</taxon>
        <taxon>Solanales</taxon>
        <taxon>Solanaceae</taxon>
        <taxon>Solanoideae</taxon>
        <taxon>Solaneae</taxon>
        <taxon>Solanum</taxon>
    </lineage>
</organism>
<gene>
    <name evidence="2" type="ORF">H5410_031355</name>
</gene>